<dbReference type="InterPro" id="IPR056401">
    <property type="entry name" value="Crass_capsid"/>
</dbReference>
<evidence type="ECO:0000313" key="1">
    <source>
        <dbReference type="EMBL" id="DAG00875.1"/>
    </source>
</evidence>
<accession>A0A8S5V2N1</accession>
<proteinExistence type="predicted"/>
<dbReference type="EMBL" id="BK016184">
    <property type="protein sequence ID" value="DAG00875.1"/>
    <property type="molecule type" value="Genomic_DNA"/>
</dbReference>
<dbReference type="Pfam" id="PF23898">
    <property type="entry name" value="Crass_capsid"/>
    <property type="match status" value="1"/>
</dbReference>
<organism evidence="1">
    <name type="scientific">CrAss-like virus sp. ctelJ1</name>
    <dbReference type="NCBI Taxonomy" id="2825838"/>
    <lineage>
        <taxon>Viruses</taxon>
        <taxon>Duplodnaviria</taxon>
        <taxon>Heunggongvirae</taxon>
        <taxon>Uroviricota</taxon>
        <taxon>Caudoviricetes</taxon>
        <taxon>Crassvirales</taxon>
    </lineage>
</organism>
<sequence>MRGNTIGGLRDPFTGRIGNQFMSFDEDAAVMHRMATLGVCVLDPTRTMSVIPSILSE</sequence>
<protein>
    <submittedName>
        <fullName evidence="1">Major capsid protein</fullName>
    </submittedName>
</protein>
<name>A0A8S5V2N1_9CAUD</name>
<reference evidence="1" key="1">
    <citation type="journal article" date="2021" name="Proc. Natl. Acad. Sci. U.S.A.">
        <title>A Catalog of Tens of Thousands of Viruses from Human Metagenomes Reveals Hidden Associations with Chronic Diseases.</title>
        <authorList>
            <person name="Tisza M.J."/>
            <person name="Buck C.B."/>
        </authorList>
    </citation>
    <scope>NUCLEOTIDE SEQUENCE</scope>
    <source>
        <strain evidence="1">CtelJ1</strain>
    </source>
</reference>